<comment type="caution">
    <text evidence="5">The sequence shown here is derived from an EMBL/GenBank/DDBJ whole genome shotgun (WGS) entry which is preliminary data.</text>
</comment>
<dbReference type="AlphaFoldDB" id="A0A9P7GYG8"/>
<gene>
    <name evidence="5" type="ORF">KAF25_009204</name>
</gene>
<feature type="domain" description="DUF5597" evidence="4">
    <location>
        <begin position="412"/>
        <end position="547"/>
    </location>
</feature>
<dbReference type="Gene3D" id="3.20.20.80">
    <property type="entry name" value="Glycosidases"/>
    <property type="match status" value="1"/>
</dbReference>
<evidence type="ECO:0000313" key="5">
    <source>
        <dbReference type="EMBL" id="KAG5655705.1"/>
    </source>
</evidence>
<dbReference type="InterPro" id="IPR040719">
    <property type="entry name" value="DUF5597"/>
</dbReference>
<evidence type="ECO:0008006" key="7">
    <source>
        <dbReference type="Google" id="ProtNLM"/>
    </source>
</evidence>
<dbReference type="FunFam" id="3.20.20.80:FF:000135">
    <property type="entry name" value="Beta-galactosidase, putative, bgl35A"/>
    <property type="match status" value="1"/>
</dbReference>
<reference evidence="5" key="1">
    <citation type="submission" date="2021-04" db="EMBL/GenBank/DDBJ databases">
        <title>Draft genome of Fusarium avenaceum strain F156N33, isolated from an atmospheric sample in Virginia.</title>
        <authorList>
            <person name="Yang S."/>
            <person name="Vinatzer B.A."/>
            <person name="Coleman J."/>
        </authorList>
    </citation>
    <scope>NUCLEOTIDE SEQUENCE</scope>
    <source>
        <strain evidence="5">F156N33</strain>
    </source>
</reference>
<dbReference type="Proteomes" id="UP000782241">
    <property type="component" value="Unassembled WGS sequence"/>
</dbReference>
<evidence type="ECO:0000256" key="1">
    <source>
        <dbReference type="ARBA" id="ARBA00022801"/>
    </source>
</evidence>
<keyword evidence="2" id="KW-0326">Glycosidase</keyword>
<keyword evidence="6" id="KW-1185">Reference proteome</keyword>
<evidence type="ECO:0000259" key="4">
    <source>
        <dbReference type="Pfam" id="PF18120"/>
    </source>
</evidence>
<dbReference type="GO" id="GO:0004565">
    <property type="term" value="F:beta-galactosidase activity"/>
    <property type="evidence" value="ECO:0007669"/>
    <property type="project" value="InterPro"/>
</dbReference>
<evidence type="ECO:0000259" key="3">
    <source>
        <dbReference type="Pfam" id="PF02449"/>
    </source>
</evidence>
<dbReference type="GO" id="GO:0005975">
    <property type="term" value="P:carbohydrate metabolic process"/>
    <property type="evidence" value="ECO:0007669"/>
    <property type="project" value="InterPro"/>
</dbReference>
<organism evidence="5 6">
    <name type="scientific">Fusarium avenaceum</name>
    <dbReference type="NCBI Taxonomy" id="40199"/>
    <lineage>
        <taxon>Eukaryota</taxon>
        <taxon>Fungi</taxon>
        <taxon>Dikarya</taxon>
        <taxon>Ascomycota</taxon>
        <taxon>Pezizomycotina</taxon>
        <taxon>Sordariomycetes</taxon>
        <taxon>Hypocreomycetidae</taxon>
        <taxon>Hypocreales</taxon>
        <taxon>Nectriaceae</taxon>
        <taxon>Fusarium</taxon>
        <taxon>Fusarium tricinctum species complex</taxon>
    </lineage>
</organism>
<accession>A0A9P7GYG8</accession>
<dbReference type="Pfam" id="PF02449">
    <property type="entry name" value="Glyco_hydro_42"/>
    <property type="match status" value="1"/>
</dbReference>
<keyword evidence="1" id="KW-0378">Hydrolase</keyword>
<dbReference type="InterPro" id="IPR013529">
    <property type="entry name" value="Glyco_hydro_42_N"/>
</dbReference>
<protein>
    <recommendedName>
        <fullName evidence="7">Beta-galactosidase</fullName>
    </recommendedName>
</protein>
<dbReference type="Pfam" id="PF18120">
    <property type="entry name" value="DUF5597"/>
    <property type="match status" value="1"/>
</dbReference>
<dbReference type="Gene3D" id="2.60.220.20">
    <property type="entry name" value="putative beta-Galactosidase from caulobacter crescentus"/>
    <property type="match status" value="1"/>
</dbReference>
<evidence type="ECO:0000256" key="2">
    <source>
        <dbReference type="ARBA" id="ARBA00023295"/>
    </source>
</evidence>
<dbReference type="SUPFAM" id="SSF51445">
    <property type="entry name" value="(Trans)glycosidases"/>
    <property type="match status" value="1"/>
</dbReference>
<sequence>MTFLDITAQQVYKMGPTSINIPHLVENENSKQLLVEGRPFLMRAGELQNSSLTSVEYMEPVWQRMVDTNINTLLGCVTWEMVEPEEDVFDFSVLDEIILAARKHSVHLVLLWFGSFKNGLSTYVPSWVKQNPKRFPRAKLRKAGGRLETADVVSIFHPESRKADAKAFGKLMKHLREFDESYSTVIMVQVENESGLLGDSRDGSELAEQAFREPVPQELVRFLSSSWDELHQDIKKYNLAEFNPILDPSGTGNGDWEAVFGSSPRTDELFMAYHYALYVNEVAAAGKEHYPIPHYANLWMNYSGEDTDNDFPIVVGGGGMPGDYPSGGAVSNVMDVWMQFAPQLDFLGPDIYLNDYGRSCAKYRHKNQPLFVPEQRRDDYGARRIWIAYGSYAAMGVAPFGVDTVDPANNPFTKHYGLLRSVSAIVLEAQRRPNASVGFCFDAVPEGGPCDVSNPVKQTWDDFEITIDRCFVFGKPGPGAGMVINRGNGKFLLIGWGFHVSAKSLTRNSTFTGILKVEEKAVDDEKTGRLRTVRLLNGDETRSGSFAMMPNEDPDYGGFPISVTVPARTMIAEVTFYSITD</sequence>
<proteinExistence type="predicted"/>
<dbReference type="InterPro" id="IPR017853">
    <property type="entry name" value="GH"/>
</dbReference>
<feature type="domain" description="Glycoside hydrolase family 42 N-terminal" evidence="3">
    <location>
        <begin position="62"/>
        <end position="213"/>
    </location>
</feature>
<dbReference type="EMBL" id="JAGPUO010000027">
    <property type="protein sequence ID" value="KAG5655705.1"/>
    <property type="molecule type" value="Genomic_DNA"/>
</dbReference>
<dbReference type="GO" id="GO:0009341">
    <property type="term" value="C:beta-galactosidase complex"/>
    <property type="evidence" value="ECO:0007669"/>
    <property type="project" value="InterPro"/>
</dbReference>
<name>A0A9P7GYG8_9HYPO</name>
<evidence type="ECO:0000313" key="6">
    <source>
        <dbReference type="Proteomes" id="UP000782241"/>
    </source>
</evidence>